<dbReference type="InterPro" id="IPR019198">
    <property type="entry name" value="Beta_propeller_containing"/>
</dbReference>
<dbReference type="EMBL" id="DVMW01000039">
    <property type="protein sequence ID" value="HIU36309.1"/>
    <property type="molecule type" value="Genomic_DNA"/>
</dbReference>
<dbReference type="InterPro" id="IPR011044">
    <property type="entry name" value="Quino_amine_DH_bsu"/>
</dbReference>
<dbReference type="SUPFAM" id="SSF50969">
    <property type="entry name" value="YVTN repeat-like/Quinoprotein amine dehydrogenase"/>
    <property type="match status" value="1"/>
</dbReference>
<evidence type="ECO:0000256" key="1">
    <source>
        <dbReference type="SAM" id="Phobius"/>
    </source>
</evidence>
<reference evidence="2" key="1">
    <citation type="submission" date="2020-10" db="EMBL/GenBank/DDBJ databases">
        <authorList>
            <person name="Gilroy R."/>
        </authorList>
    </citation>
    <scope>NUCLEOTIDE SEQUENCE</scope>
    <source>
        <strain evidence="2">ChiGjej1B1-19959</strain>
    </source>
</reference>
<dbReference type="Proteomes" id="UP000824071">
    <property type="component" value="Unassembled WGS sequence"/>
</dbReference>
<accession>A0A9D1LE31</accession>
<feature type="transmembrane region" description="Helical" evidence="1">
    <location>
        <begin position="50"/>
        <end position="71"/>
    </location>
</feature>
<evidence type="ECO:0000313" key="3">
    <source>
        <dbReference type="Proteomes" id="UP000824071"/>
    </source>
</evidence>
<evidence type="ECO:0000313" key="2">
    <source>
        <dbReference type="EMBL" id="HIU36309.1"/>
    </source>
</evidence>
<proteinExistence type="predicted"/>
<organism evidence="2 3">
    <name type="scientific">Candidatus Fimenecus excrementigallinarum</name>
    <dbReference type="NCBI Taxonomy" id="2840816"/>
    <lineage>
        <taxon>Bacteria</taxon>
        <taxon>Bacillati</taxon>
        <taxon>Bacillota</taxon>
        <taxon>Clostridia</taxon>
        <taxon>Candidatus Fimenecus</taxon>
    </lineage>
</organism>
<reference evidence="2" key="2">
    <citation type="journal article" date="2021" name="PeerJ">
        <title>Extensive microbial diversity within the chicken gut microbiome revealed by metagenomics and culture.</title>
        <authorList>
            <person name="Gilroy R."/>
            <person name="Ravi A."/>
            <person name="Getino M."/>
            <person name="Pursley I."/>
            <person name="Horton D.L."/>
            <person name="Alikhan N.F."/>
            <person name="Baker D."/>
            <person name="Gharbi K."/>
            <person name="Hall N."/>
            <person name="Watson M."/>
            <person name="Adriaenssens E.M."/>
            <person name="Foster-Nyarko E."/>
            <person name="Jarju S."/>
            <person name="Secka A."/>
            <person name="Antonio M."/>
            <person name="Oren A."/>
            <person name="Chaudhuri R.R."/>
            <person name="La Ragione R."/>
            <person name="Hildebrand F."/>
            <person name="Pallen M.J."/>
        </authorList>
    </citation>
    <scope>NUCLEOTIDE SEQUENCE</scope>
    <source>
        <strain evidence="2">ChiGjej1B1-19959</strain>
    </source>
</reference>
<dbReference type="AlphaFoldDB" id="A0A9D1LE31"/>
<sequence>MRKQEKNQAILNRIKAETKTPLPKSLAPERIAERAAQETVAPKKRHSARLVGAAAAAAVLLAAGVFAAVHFSAQPPTLTAPEATLEEAVPDAGDAHLRTAESYAQVEARFLSLRDEAAERAKADGSLFDRFNTGSKESTDLAAGTGKDASYGTTNLQVEGVDEGDILKNDGDFLYIARHDDDGAYVDIVDIRDRQTLKRLARIPLAGSGVSGESQDCLLDSTQLFVSGDTLTVYGCETVWHTENAPESYDGLGAVQSRTFVAVYDISDRTKPALRFAQAVDGRPVSARMQNGALLLVTEYSVPLYKNDDDLKNASIPCYYENGVKYRFPAGAVCLTENDDARSFLTVTVLDTAAGAVQHKAVLGAGTDIYCADDTLLVASTEYAPAGDLADAADMAVFRPADADTRLYAFSLADGIRYRGSVLLEGAVLDQFSMDAYNGFYRIATTTPDGCVVTVLNEQLETVGRKDGIAPGEDIYAARFLGDTAYLVTFYQTDPLFVLDLSDPAAPKITGELKVPGFSNYLHPIGDGWLVGVGAQTDEAGAAASLKVSLFDVRDPAAPREADTIVFDTAPYTYSAAQSDHRAFLELADGTFALPVSCSGAAKLLPSGACRLSAENGKLRVLGSFTPAEASGFETLRVTYAGDAFYTLSADALTAYDLTSGAVYDTLDYPDAGGMLS</sequence>
<keyword evidence="1" id="KW-0812">Transmembrane</keyword>
<name>A0A9D1LE31_9FIRM</name>
<comment type="caution">
    <text evidence="2">The sequence shown here is derived from an EMBL/GenBank/DDBJ whole genome shotgun (WGS) entry which is preliminary data.</text>
</comment>
<protein>
    <submittedName>
        <fullName evidence="2">Beta-propeller domain-containing protein</fullName>
    </submittedName>
</protein>
<dbReference type="Pfam" id="PF09826">
    <property type="entry name" value="Beta_propel"/>
    <property type="match status" value="1"/>
</dbReference>
<keyword evidence="1" id="KW-0472">Membrane</keyword>
<keyword evidence="1" id="KW-1133">Transmembrane helix</keyword>
<gene>
    <name evidence="2" type="ORF">IAC53_06890</name>
</gene>